<sequence length="198" mass="20588">MLTATESRLLRVLIALRDATGAKTRTPVAESSVIELLQDDPDAAGSVPAVLDDLERQGFAQITMSGGVREVQMTAPGKIKAAEYDGLRARAIVPPAPTARASARPAAPSTPTVSADWRNDVTDVLDAATQAVPLLPEDSAVVVRALLEDARDAVDDDTRPRARRALTALGGYLGDPASGSLANVLAAQMVAQAGRLAD</sequence>
<keyword evidence="2" id="KW-1185">Reference proteome</keyword>
<gene>
    <name evidence="1" type="ORF">QSV35_01210</name>
</gene>
<reference evidence="1 2" key="1">
    <citation type="submission" date="2023-06" db="EMBL/GenBank/DDBJ databases">
        <title>Microbacterium sp. nov., isolated from a waste landfill.</title>
        <authorList>
            <person name="Wen W."/>
        </authorList>
    </citation>
    <scope>NUCLEOTIDE SEQUENCE [LARGE SCALE GENOMIC DNA]</scope>
    <source>
        <strain evidence="1 2">ASV49</strain>
    </source>
</reference>
<comment type="caution">
    <text evidence="1">The sequence shown here is derived from an EMBL/GenBank/DDBJ whole genome shotgun (WGS) entry which is preliminary data.</text>
</comment>
<name>A0ABT7MU15_9MICO</name>
<dbReference type="Proteomes" id="UP001235064">
    <property type="component" value="Unassembled WGS sequence"/>
</dbReference>
<protein>
    <submittedName>
        <fullName evidence="1">Uncharacterized protein</fullName>
    </submittedName>
</protein>
<evidence type="ECO:0000313" key="2">
    <source>
        <dbReference type="Proteomes" id="UP001235064"/>
    </source>
</evidence>
<evidence type="ECO:0000313" key="1">
    <source>
        <dbReference type="EMBL" id="MDL9977939.1"/>
    </source>
</evidence>
<dbReference type="RefSeq" id="WP_286285866.1">
    <property type="nucleotide sequence ID" value="NZ_JASXSZ010000001.1"/>
</dbReference>
<proteinExistence type="predicted"/>
<organism evidence="1 2">
    <name type="scientific">Microbacterium candidum</name>
    <dbReference type="NCBI Taxonomy" id="3041922"/>
    <lineage>
        <taxon>Bacteria</taxon>
        <taxon>Bacillati</taxon>
        <taxon>Actinomycetota</taxon>
        <taxon>Actinomycetes</taxon>
        <taxon>Micrococcales</taxon>
        <taxon>Microbacteriaceae</taxon>
        <taxon>Microbacterium</taxon>
    </lineage>
</organism>
<dbReference type="EMBL" id="JASXSZ010000001">
    <property type="protein sequence ID" value="MDL9977939.1"/>
    <property type="molecule type" value="Genomic_DNA"/>
</dbReference>
<accession>A0ABT7MU15</accession>